<protein>
    <submittedName>
        <fullName evidence="1">Uncharacterized protein</fullName>
    </submittedName>
</protein>
<proteinExistence type="predicted"/>
<gene>
    <name evidence="1" type="ORF">SAMN04515677_112116</name>
</gene>
<organism evidence="1 2">
    <name type="scientific">Romboutsia lituseburensis DSM 797</name>
    <dbReference type="NCBI Taxonomy" id="1121325"/>
    <lineage>
        <taxon>Bacteria</taxon>
        <taxon>Bacillati</taxon>
        <taxon>Bacillota</taxon>
        <taxon>Clostridia</taxon>
        <taxon>Peptostreptococcales</taxon>
        <taxon>Peptostreptococcaceae</taxon>
        <taxon>Romboutsia</taxon>
    </lineage>
</organism>
<accession>A0A1G9THI1</accession>
<dbReference type="Proteomes" id="UP000199068">
    <property type="component" value="Unassembled WGS sequence"/>
</dbReference>
<evidence type="ECO:0000313" key="2">
    <source>
        <dbReference type="Proteomes" id="UP000199068"/>
    </source>
</evidence>
<sequence>MDELRNNVDYQDKCNEENIIETNKDCNKTNSKDYCSFCENIKIDSNIPNLMVMPILSKRIFDFVCLKDEQFKYDPCVRFYIEDDNYCDGDPICIDHVCAEYDFIGLRDKVLDGKMDSQNLKFHATNDSLYVCSINCGCSSENDEVYLYDEYVANIKEVQIDNNPNNHKVSIKSRIFEENLTFYICNLKIIASGKIGGKYFRASTKPYTGELSNCSKDYEWDPGFKPVDFYSRVDIPRVGKKVSIFEEFKGYLTIDCINTYDTYKKDNELLASFDASIEYSLLINKKIYTVIKEKLSVLTINQNIICCPENRAMLKSPSYCSLNGINRSDLNI</sequence>
<dbReference type="RefSeq" id="WP_092727600.1">
    <property type="nucleotide sequence ID" value="NZ_FNGW01000012.1"/>
</dbReference>
<keyword evidence="2" id="KW-1185">Reference proteome</keyword>
<dbReference type="EMBL" id="FNGW01000012">
    <property type="protein sequence ID" value="SDM47130.1"/>
    <property type="molecule type" value="Genomic_DNA"/>
</dbReference>
<reference evidence="1 2" key="1">
    <citation type="submission" date="2016-10" db="EMBL/GenBank/DDBJ databases">
        <authorList>
            <person name="de Groot N.N."/>
        </authorList>
    </citation>
    <scope>NUCLEOTIDE SEQUENCE [LARGE SCALE GENOMIC DNA]</scope>
    <source>
        <strain evidence="1 2">DSM 797</strain>
    </source>
</reference>
<name>A0A1G9THI1_9FIRM</name>
<dbReference type="AlphaFoldDB" id="A0A1G9THI1"/>
<evidence type="ECO:0000313" key="1">
    <source>
        <dbReference type="EMBL" id="SDM47130.1"/>
    </source>
</evidence>